<dbReference type="Proteomes" id="UP000574369">
    <property type="component" value="Unassembled WGS sequence"/>
</dbReference>
<dbReference type="InterPro" id="IPR012893">
    <property type="entry name" value="HipA-like_C"/>
</dbReference>
<evidence type="ECO:0000256" key="2">
    <source>
        <dbReference type="ARBA" id="ARBA00022679"/>
    </source>
</evidence>
<keyword evidence="3" id="KW-0418">Kinase</keyword>
<dbReference type="PANTHER" id="PTHR37419:SF8">
    <property type="entry name" value="TOXIN YJJJ"/>
    <property type="match status" value="1"/>
</dbReference>
<organism evidence="5 6">
    <name type="scientific">Roseateles terrae</name>
    <dbReference type="NCBI Taxonomy" id="431060"/>
    <lineage>
        <taxon>Bacteria</taxon>
        <taxon>Pseudomonadati</taxon>
        <taxon>Pseudomonadota</taxon>
        <taxon>Betaproteobacteria</taxon>
        <taxon>Burkholderiales</taxon>
        <taxon>Sphaerotilaceae</taxon>
        <taxon>Roseateles</taxon>
    </lineage>
</organism>
<evidence type="ECO:0000259" key="4">
    <source>
        <dbReference type="Pfam" id="PF07804"/>
    </source>
</evidence>
<dbReference type="InterPro" id="IPR052028">
    <property type="entry name" value="HipA_Ser/Thr_kinase"/>
</dbReference>
<evidence type="ECO:0000256" key="3">
    <source>
        <dbReference type="ARBA" id="ARBA00022777"/>
    </source>
</evidence>
<evidence type="ECO:0000313" key="6">
    <source>
        <dbReference type="Proteomes" id="UP000574369"/>
    </source>
</evidence>
<dbReference type="Pfam" id="PF07804">
    <property type="entry name" value="HipA_C"/>
    <property type="match status" value="1"/>
</dbReference>
<feature type="domain" description="HipA-like C-terminal" evidence="4">
    <location>
        <begin position="217"/>
        <end position="396"/>
    </location>
</feature>
<gene>
    <name evidence="5" type="ORF">FHS28_002215</name>
</gene>
<evidence type="ECO:0000313" key="5">
    <source>
        <dbReference type="EMBL" id="MBB3194819.1"/>
    </source>
</evidence>
<protein>
    <recommendedName>
        <fullName evidence="4">HipA-like C-terminal domain-containing protein</fullName>
    </recommendedName>
</protein>
<evidence type="ECO:0000256" key="1">
    <source>
        <dbReference type="ARBA" id="ARBA00010164"/>
    </source>
</evidence>
<comment type="similarity">
    <text evidence="1">Belongs to the HipA Ser/Thr kinase family.</text>
</comment>
<keyword evidence="2" id="KW-0808">Transferase</keyword>
<name>A0ABR6GU93_9BURK</name>
<dbReference type="NCBIfam" id="NF007297">
    <property type="entry name" value="PRK09775.1"/>
    <property type="match status" value="1"/>
</dbReference>
<sequence>MDILSVLRQSGPLQAGALATSLGISRATLSRQVKQAGQGLIALGQARRTAYAARRPVRGNALPLSLFSVDSVGRLAEVGQLSPVYPDGTALALSGPFEWPLDGAMADGWFEGLPYFMQDLRPQGFLGRHFARRYAAVLQVSEDPNTWSDDDALHVMAVLGDDLPGNLLLGEASCRRWLDHVQQVTSGRREAGITDERVLEAYPALAAEALSTGIVGSSAGGEFPKFTALRQSADGRMQHVLVKFSGADDAPGTLRWSDLLICEHLAAQVVAGRLGLAAAQSRILQAGGRTFLEVDRFDRHGALGRSPVVSWFAINASVLGQLGKPWPEALTTLLPTKWFTAETVAQVRRLWWFGRLIGNTDMHDGNLSFVPTDTPTDAPAPLALAPVYDMLPMAYAPVRGVELPPGTFQPQLPLPADAPAWSDAAEAASAFWDLAAQDPRISADFRRLCGENLERLRALQSSMRM</sequence>
<dbReference type="RefSeq" id="WP_088452699.1">
    <property type="nucleotide sequence ID" value="NZ_JACHXO010000003.1"/>
</dbReference>
<dbReference type="EMBL" id="JACHXO010000003">
    <property type="protein sequence ID" value="MBB3194819.1"/>
    <property type="molecule type" value="Genomic_DNA"/>
</dbReference>
<dbReference type="PANTHER" id="PTHR37419">
    <property type="entry name" value="SERINE/THREONINE-PROTEIN KINASE TOXIN HIPA"/>
    <property type="match status" value="1"/>
</dbReference>
<comment type="caution">
    <text evidence="5">The sequence shown here is derived from an EMBL/GenBank/DDBJ whole genome shotgun (WGS) entry which is preliminary data.</text>
</comment>
<reference evidence="5 6" key="1">
    <citation type="submission" date="2020-08" db="EMBL/GenBank/DDBJ databases">
        <title>Genomic Encyclopedia of Type Strains, Phase III (KMG-III): the genomes of soil and plant-associated and newly described type strains.</title>
        <authorList>
            <person name="Whitman W."/>
        </authorList>
    </citation>
    <scope>NUCLEOTIDE SEQUENCE [LARGE SCALE GENOMIC DNA]</scope>
    <source>
        <strain evidence="5 6">CECT 7247</strain>
    </source>
</reference>
<keyword evidence="6" id="KW-1185">Reference proteome</keyword>
<accession>A0ABR6GU93</accession>
<proteinExistence type="inferred from homology"/>